<feature type="compositionally biased region" description="Basic and acidic residues" evidence="2">
    <location>
        <begin position="114"/>
        <end position="138"/>
    </location>
</feature>
<dbReference type="RefSeq" id="XP_064668959.1">
    <property type="nucleotide sequence ID" value="XM_064808702.1"/>
</dbReference>
<evidence type="ECO:0000313" key="3">
    <source>
        <dbReference type="EMBL" id="KAK4111389.1"/>
    </source>
</evidence>
<comment type="caution">
    <text evidence="3">The sequence shown here is derived from an EMBL/GenBank/DDBJ whole genome shotgun (WGS) entry which is preliminary data.</text>
</comment>
<dbReference type="AlphaFoldDB" id="A0AAN6TBM7"/>
<keyword evidence="1" id="KW-0175">Coiled coil</keyword>
<evidence type="ECO:0000256" key="2">
    <source>
        <dbReference type="SAM" id="MobiDB-lite"/>
    </source>
</evidence>
<sequence>MAHSSPGQLRASDATDGAAATRSVGEFAASGVDQGHGDPGTSFDAQEPIVSDEPLSRVSGSGQGAVDSGVFDSAMPLKRPMIRPPPDLDKGYEFGPARPLAPDQFTKRLIKPTLLHDDQPRQPHESALRLGGRDDRPRSYFPVADTRLTEPVRDALTSTSPGEMRLQPPGGQHREEASNGITREMAASKFFGTLTTPPFLDTPPKRAERKHAQSENTPPETRRPVSSGDETLRVQNLGLPAVGTDEHGSSSRSRQPETTEKDYSPHTRLHRQYPQYDPQRYHGGQQKETEDLEGRHAPLPSIAGSSTSGGKATHQGRDHMANRPLRDVSQGRVTKPAPQQRSGSRSSNVSRRRFARDLSIQAARDVDRVEGSRAGSMISNPIPSERRVEISREFAEGLAGMINQFTCRQNSALEEQKAMYNKYIKRLKRDLAEESKVTASQKAEIHSHTKKIKHLQASEERLTDQIRDMEVKLAASEDRARRLEEKYEICRTHLNAAIQEQQDLYTRSKKQWQEAVEKVRAAGKAQVSEAEMVIRKAEVIREQMMEKVRQVVSQNKNESSERSLIP</sequence>
<feature type="compositionally biased region" description="Low complexity" evidence="2">
    <location>
        <begin position="190"/>
        <end position="199"/>
    </location>
</feature>
<evidence type="ECO:0000313" key="4">
    <source>
        <dbReference type="Proteomes" id="UP001302812"/>
    </source>
</evidence>
<evidence type="ECO:0000256" key="1">
    <source>
        <dbReference type="SAM" id="Coils"/>
    </source>
</evidence>
<protein>
    <submittedName>
        <fullName evidence="3">Uncharacterized protein</fullName>
    </submittedName>
</protein>
<name>A0AAN6TBM7_9PEZI</name>
<reference evidence="3" key="2">
    <citation type="submission" date="2023-05" db="EMBL/GenBank/DDBJ databases">
        <authorList>
            <consortium name="Lawrence Berkeley National Laboratory"/>
            <person name="Steindorff A."/>
            <person name="Hensen N."/>
            <person name="Bonometti L."/>
            <person name="Westerberg I."/>
            <person name="Brannstrom I.O."/>
            <person name="Guillou S."/>
            <person name="Cros-Aarteil S."/>
            <person name="Calhoun S."/>
            <person name="Haridas S."/>
            <person name="Kuo A."/>
            <person name="Mondo S."/>
            <person name="Pangilinan J."/>
            <person name="Riley R."/>
            <person name="Labutti K."/>
            <person name="Andreopoulos B."/>
            <person name="Lipzen A."/>
            <person name="Chen C."/>
            <person name="Yanf M."/>
            <person name="Daum C."/>
            <person name="Ng V."/>
            <person name="Clum A."/>
            <person name="Ohm R."/>
            <person name="Martin F."/>
            <person name="Silar P."/>
            <person name="Natvig D."/>
            <person name="Lalanne C."/>
            <person name="Gautier V."/>
            <person name="Ament-Velasquez S.L."/>
            <person name="Kruys A."/>
            <person name="Hutchinson M.I."/>
            <person name="Powell A.J."/>
            <person name="Barry K."/>
            <person name="Miller A.N."/>
            <person name="Grigoriev I.V."/>
            <person name="Debuchy R."/>
            <person name="Gladieux P."/>
            <person name="Thoren M.H."/>
            <person name="Johannesson H."/>
        </authorList>
    </citation>
    <scope>NUCLEOTIDE SEQUENCE</scope>
    <source>
        <strain evidence="3">CBS 508.74</strain>
    </source>
</reference>
<feature type="compositionally biased region" description="Basic and acidic residues" evidence="2">
    <location>
        <begin position="244"/>
        <end position="265"/>
    </location>
</feature>
<feature type="compositionally biased region" description="Basic and acidic residues" evidence="2">
    <location>
        <begin position="203"/>
        <end position="213"/>
    </location>
</feature>
<gene>
    <name evidence="3" type="ORF">N656DRAFT_158137</name>
</gene>
<proteinExistence type="predicted"/>
<feature type="compositionally biased region" description="Basic and acidic residues" evidence="2">
    <location>
        <begin position="315"/>
        <end position="326"/>
    </location>
</feature>
<feature type="coiled-coil region" evidence="1">
    <location>
        <begin position="410"/>
        <end position="500"/>
    </location>
</feature>
<feature type="compositionally biased region" description="Basic and acidic residues" evidence="2">
    <location>
        <begin position="285"/>
        <end position="296"/>
    </location>
</feature>
<dbReference type="EMBL" id="MU853346">
    <property type="protein sequence ID" value="KAK4111389.1"/>
    <property type="molecule type" value="Genomic_DNA"/>
</dbReference>
<organism evidence="3 4">
    <name type="scientific">Canariomyces notabilis</name>
    <dbReference type="NCBI Taxonomy" id="2074819"/>
    <lineage>
        <taxon>Eukaryota</taxon>
        <taxon>Fungi</taxon>
        <taxon>Dikarya</taxon>
        <taxon>Ascomycota</taxon>
        <taxon>Pezizomycotina</taxon>
        <taxon>Sordariomycetes</taxon>
        <taxon>Sordariomycetidae</taxon>
        <taxon>Sordariales</taxon>
        <taxon>Chaetomiaceae</taxon>
        <taxon>Canariomyces</taxon>
    </lineage>
</organism>
<dbReference type="Proteomes" id="UP001302812">
    <property type="component" value="Unassembled WGS sequence"/>
</dbReference>
<dbReference type="GeneID" id="89932825"/>
<reference evidence="3" key="1">
    <citation type="journal article" date="2023" name="Mol. Phylogenet. Evol.">
        <title>Genome-scale phylogeny and comparative genomics of the fungal order Sordariales.</title>
        <authorList>
            <person name="Hensen N."/>
            <person name="Bonometti L."/>
            <person name="Westerberg I."/>
            <person name="Brannstrom I.O."/>
            <person name="Guillou S."/>
            <person name="Cros-Aarteil S."/>
            <person name="Calhoun S."/>
            <person name="Haridas S."/>
            <person name="Kuo A."/>
            <person name="Mondo S."/>
            <person name="Pangilinan J."/>
            <person name="Riley R."/>
            <person name="LaButti K."/>
            <person name="Andreopoulos B."/>
            <person name="Lipzen A."/>
            <person name="Chen C."/>
            <person name="Yan M."/>
            <person name="Daum C."/>
            <person name="Ng V."/>
            <person name="Clum A."/>
            <person name="Steindorff A."/>
            <person name="Ohm R.A."/>
            <person name="Martin F."/>
            <person name="Silar P."/>
            <person name="Natvig D.O."/>
            <person name="Lalanne C."/>
            <person name="Gautier V."/>
            <person name="Ament-Velasquez S.L."/>
            <person name="Kruys A."/>
            <person name="Hutchinson M.I."/>
            <person name="Powell A.J."/>
            <person name="Barry K."/>
            <person name="Miller A.N."/>
            <person name="Grigoriev I.V."/>
            <person name="Debuchy R."/>
            <person name="Gladieux P."/>
            <person name="Hiltunen Thoren M."/>
            <person name="Johannesson H."/>
        </authorList>
    </citation>
    <scope>NUCLEOTIDE SEQUENCE</scope>
    <source>
        <strain evidence="3">CBS 508.74</strain>
    </source>
</reference>
<feature type="region of interest" description="Disordered" evidence="2">
    <location>
        <begin position="1"/>
        <end position="356"/>
    </location>
</feature>
<keyword evidence="4" id="KW-1185">Reference proteome</keyword>
<accession>A0AAN6TBM7</accession>